<evidence type="ECO:0000313" key="1">
    <source>
        <dbReference type="EMBL" id="KAH3742168.1"/>
    </source>
</evidence>
<accession>A0A9D4DAU4</accession>
<reference evidence="1" key="1">
    <citation type="journal article" date="2019" name="bioRxiv">
        <title>The Genome of the Zebra Mussel, Dreissena polymorpha: A Resource for Invasive Species Research.</title>
        <authorList>
            <person name="McCartney M.A."/>
            <person name="Auch B."/>
            <person name="Kono T."/>
            <person name="Mallez S."/>
            <person name="Zhang Y."/>
            <person name="Obille A."/>
            <person name="Becker A."/>
            <person name="Abrahante J.E."/>
            <person name="Garbe J."/>
            <person name="Badalamenti J.P."/>
            <person name="Herman A."/>
            <person name="Mangelson H."/>
            <person name="Liachko I."/>
            <person name="Sullivan S."/>
            <person name="Sone E.D."/>
            <person name="Koren S."/>
            <person name="Silverstein K.A.T."/>
            <person name="Beckman K.B."/>
            <person name="Gohl D.M."/>
        </authorList>
    </citation>
    <scope>NUCLEOTIDE SEQUENCE</scope>
    <source>
        <strain evidence="1">Duluth1</strain>
        <tissue evidence="1">Whole animal</tissue>
    </source>
</reference>
<name>A0A9D4DAU4_DREPO</name>
<gene>
    <name evidence="1" type="ORF">DPMN_048904</name>
</gene>
<dbReference type="EMBL" id="JAIWYP010000011">
    <property type="protein sequence ID" value="KAH3742168.1"/>
    <property type="molecule type" value="Genomic_DNA"/>
</dbReference>
<sequence length="189" mass="22177">MIFLPIGTIFELNRHIQETNVLTGNVFSPIMTIFKLVRDIYKIDGLKGPTTFFNRTRKNVPPPGSHVFQPTSIIFELFHDIIWMNLLTKFHEDRTITVASKEMSRPLTPCFSSKHIIETNILTKFHEDWTKNVSFRVLTSMYRLSFFNRLFTCFHYIHIEKTSPPSGGHVFPTIMTIFEPVRDIYKIHL</sequence>
<dbReference type="AlphaFoldDB" id="A0A9D4DAU4"/>
<keyword evidence="2" id="KW-1185">Reference proteome</keyword>
<organism evidence="1 2">
    <name type="scientific">Dreissena polymorpha</name>
    <name type="common">Zebra mussel</name>
    <name type="synonym">Mytilus polymorpha</name>
    <dbReference type="NCBI Taxonomy" id="45954"/>
    <lineage>
        <taxon>Eukaryota</taxon>
        <taxon>Metazoa</taxon>
        <taxon>Spiralia</taxon>
        <taxon>Lophotrochozoa</taxon>
        <taxon>Mollusca</taxon>
        <taxon>Bivalvia</taxon>
        <taxon>Autobranchia</taxon>
        <taxon>Heteroconchia</taxon>
        <taxon>Euheterodonta</taxon>
        <taxon>Imparidentia</taxon>
        <taxon>Neoheterodontei</taxon>
        <taxon>Myida</taxon>
        <taxon>Dreissenoidea</taxon>
        <taxon>Dreissenidae</taxon>
        <taxon>Dreissena</taxon>
    </lineage>
</organism>
<evidence type="ECO:0000313" key="2">
    <source>
        <dbReference type="Proteomes" id="UP000828390"/>
    </source>
</evidence>
<reference evidence="1" key="2">
    <citation type="submission" date="2020-11" db="EMBL/GenBank/DDBJ databases">
        <authorList>
            <person name="McCartney M.A."/>
            <person name="Auch B."/>
            <person name="Kono T."/>
            <person name="Mallez S."/>
            <person name="Becker A."/>
            <person name="Gohl D.M."/>
            <person name="Silverstein K.A.T."/>
            <person name="Koren S."/>
            <person name="Bechman K.B."/>
            <person name="Herman A."/>
            <person name="Abrahante J.E."/>
            <person name="Garbe J."/>
        </authorList>
    </citation>
    <scope>NUCLEOTIDE SEQUENCE</scope>
    <source>
        <strain evidence="1">Duluth1</strain>
        <tissue evidence="1">Whole animal</tissue>
    </source>
</reference>
<comment type="caution">
    <text evidence="1">The sequence shown here is derived from an EMBL/GenBank/DDBJ whole genome shotgun (WGS) entry which is preliminary data.</text>
</comment>
<protein>
    <submittedName>
        <fullName evidence="1">Uncharacterized protein</fullName>
    </submittedName>
</protein>
<dbReference type="Proteomes" id="UP000828390">
    <property type="component" value="Unassembled WGS sequence"/>
</dbReference>
<proteinExistence type="predicted"/>